<sequence length="356" mass="39983">MNEDEKPAVVAQSTLYTLIWVEFGICTIVVGLRAYSQLLVVRRPCLDDLVMLGAYILQGVASGLCTASAYWGQGSDFSELLRDRKAVVNMLKFAMISMPFGVLGPMLARISFILFLIVTVLTVHNLRRKSLWVLIVLQVVINAIPIIMQFTLCRPLSGMWDPFEHRQACRAGKIVQQYGFFQGAFNALTDLILIVTGLLVIIHLKLRLQTKVALCVILSLSSLAMIAAILKTIQLQLMVTASTSYAYAMWTIWFLTEGTVLIITASVPRIRPLIILRNKHKRDQITYNSGFSNEVRPSQYRFGASLFHDRTLSRPGQARMHWLDRDNDNDSESHDLIVLGEEGEAGRGRGRSLQKI</sequence>
<comment type="similarity">
    <text evidence="5">Belongs to the SAT4 family.</text>
</comment>
<organism evidence="9 10">
    <name type="scientific">Aspergillus cavernicola</name>
    <dbReference type="NCBI Taxonomy" id="176166"/>
    <lineage>
        <taxon>Eukaryota</taxon>
        <taxon>Fungi</taxon>
        <taxon>Dikarya</taxon>
        <taxon>Ascomycota</taxon>
        <taxon>Pezizomycotina</taxon>
        <taxon>Eurotiomycetes</taxon>
        <taxon>Eurotiomycetidae</taxon>
        <taxon>Eurotiales</taxon>
        <taxon>Aspergillaceae</taxon>
        <taxon>Aspergillus</taxon>
        <taxon>Aspergillus subgen. Nidulantes</taxon>
    </lineage>
</organism>
<feature type="transmembrane region" description="Helical" evidence="7">
    <location>
        <begin position="212"/>
        <end position="233"/>
    </location>
</feature>
<feature type="domain" description="Rhodopsin" evidence="8">
    <location>
        <begin position="32"/>
        <end position="274"/>
    </location>
</feature>
<proteinExistence type="inferred from homology"/>
<feature type="transmembrane region" description="Helical" evidence="7">
    <location>
        <begin position="91"/>
        <end position="119"/>
    </location>
</feature>
<evidence type="ECO:0000313" key="9">
    <source>
        <dbReference type="EMBL" id="KAL2823545.1"/>
    </source>
</evidence>
<keyword evidence="3 7" id="KW-1133">Transmembrane helix</keyword>
<comment type="caution">
    <text evidence="9">The sequence shown here is derived from an EMBL/GenBank/DDBJ whole genome shotgun (WGS) entry which is preliminary data.</text>
</comment>
<evidence type="ECO:0000259" key="8">
    <source>
        <dbReference type="Pfam" id="PF20684"/>
    </source>
</evidence>
<evidence type="ECO:0000256" key="2">
    <source>
        <dbReference type="ARBA" id="ARBA00022692"/>
    </source>
</evidence>
<feature type="transmembrane region" description="Helical" evidence="7">
    <location>
        <begin position="131"/>
        <end position="152"/>
    </location>
</feature>
<name>A0ABR4I768_9EURO</name>
<keyword evidence="10" id="KW-1185">Reference proteome</keyword>
<feature type="transmembrane region" description="Helical" evidence="7">
    <location>
        <begin position="180"/>
        <end position="200"/>
    </location>
</feature>
<gene>
    <name evidence="9" type="ORF">BDW59DRAFT_163123</name>
</gene>
<dbReference type="EMBL" id="JBFXLS010000051">
    <property type="protein sequence ID" value="KAL2823545.1"/>
    <property type="molecule type" value="Genomic_DNA"/>
</dbReference>
<feature type="region of interest" description="Disordered" evidence="6">
    <location>
        <begin position="337"/>
        <end position="356"/>
    </location>
</feature>
<comment type="subcellular location">
    <subcellularLocation>
        <location evidence="1">Membrane</location>
        <topology evidence="1">Multi-pass membrane protein</topology>
    </subcellularLocation>
</comment>
<accession>A0ABR4I768</accession>
<keyword evidence="2 7" id="KW-0812">Transmembrane</keyword>
<evidence type="ECO:0000313" key="10">
    <source>
        <dbReference type="Proteomes" id="UP001610335"/>
    </source>
</evidence>
<evidence type="ECO:0000256" key="5">
    <source>
        <dbReference type="ARBA" id="ARBA00038359"/>
    </source>
</evidence>
<reference evidence="9 10" key="1">
    <citation type="submission" date="2024-07" db="EMBL/GenBank/DDBJ databases">
        <title>Section-level genome sequencing and comparative genomics of Aspergillus sections Usti and Cavernicolus.</title>
        <authorList>
            <consortium name="Lawrence Berkeley National Laboratory"/>
            <person name="Nybo J.L."/>
            <person name="Vesth T.C."/>
            <person name="Theobald S."/>
            <person name="Frisvad J.C."/>
            <person name="Larsen T.O."/>
            <person name="Kjaerboelling I."/>
            <person name="Rothschild-Mancinelli K."/>
            <person name="Lyhne E.K."/>
            <person name="Kogle M.E."/>
            <person name="Barry K."/>
            <person name="Clum A."/>
            <person name="Na H."/>
            <person name="Ledsgaard L."/>
            <person name="Lin J."/>
            <person name="Lipzen A."/>
            <person name="Kuo A."/>
            <person name="Riley R."/>
            <person name="Mondo S."/>
            <person name="LaButti K."/>
            <person name="Haridas S."/>
            <person name="Pangalinan J."/>
            <person name="Salamov A.A."/>
            <person name="Simmons B.A."/>
            <person name="Magnuson J.K."/>
            <person name="Chen J."/>
            <person name="Drula E."/>
            <person name="Henrissat B."/>
            <person name="Wiebenga A."/>
            <person name="Lubbers R.J."/>
            <person name="Gomes A.C."/>
            <person name="Makela M.R."/>
            <person name="Stajich J."/>
            <person name="Grigoriev I.V."/>
            <person name="Mortensen U.H."/>
            <person name="De vries R.P."/>
            <person name="Baker S.E."/>
            <person name="Andersen M.R."/>
        </authorList>
    </citation>
    <scope>NUCLEOTIDE SEQUENCE [LARGE SCALE GENOMIC DNA]</scope>
    <source>
        <strain evidence="9 10">CBS 600.67</strain>
    </source>
</reference>
<dbReference type="Proteomes" id="UP001610335">
    <property type="component" value="Unassembled WGS sequence"/>
</dbReference>
<evidence type="ECO:0000256" key="7">
    <source>
        <dbReference type="SAM" id="Phobius"/>
    </source>
</evidence>
<protein>
    <recommendedName>
        <fullName evidence="8">Rhodopsin domain-containing protein</fullName>
    </recommendedName>
</protein>
<dbReference type="Pfam" id="PF20684">
    <property type="entry name" value="Fung_rhodopsin"/>
    <property type="match status" value="1"/>
</dbReference>
<feature type="transmembrane region" description="Helical" evidence="7">
    <location>
        <begin position="48"/>
        <end position="71"/>
    </location>
</feature>
<dbReference type="PANTHER" id="PTHR33048:SF155">
    <property type="entry name" value="INTEGRAL MEMBRANE PROTEIN"/>
    <property type="match status" value="1"/>
</dbReference>
<dbReference type="PANTHER" id="PTHR33048">
    <property type="entry name" value="PTH11-LIKE INTEGRAL MEMBRANE PROTEIN (AFU_ORTHOLOGUE AFUA_5G11245)"/>
    <property type="match status" value="1"/>
</dbReference>
<evidence type="ECO:0000256" key="3">
    <source>
        <dbReference type="ARBA" id="ARBA00022989"/>
    </source>
</evidence>
<evidence type="ECO:0000256" key="4">
    <source>
        <dbReference type="ARBA" id="ARBA00023136"/>
    </source>
</evidence>
<evidence type="ECO:0000256" key="1">
    <source>
        <dbReference type="ARBA" id="ARBA00004141"/>
    </source>
</evidence>
<dbReference type="InterPro" id="IPR049326">
    <property type="entry name" value="Rhodopsin_dom_fungi"/>
</dbReference>
<keyword evidence="4 7" id="KW-0472">Membrane</keyword>
<dbReference type="InterPro" id="IPR052337">
    <property type="entry name" value="SAT4-like"/>
</dbReference>
<feature type="transmembrane region" description="Helical" evidence="7">
    <location>
        <begin position="245"/>
        <end position="267"/>
    </location>
</feature>
<evidence type="ECO:0000256" key="6">
    <source>
        <dbReference type="SAM" id="MobiDB-lite"/>
    </source>
</evidence>
<feature type="transmembrane region" description="Helical" evidence="7">
    <location>
        <begin position="15"/>
        <end position="36"/>
    </location>
</feature>